<dbReference type="AlphaFoldDB" id="A0ABD6CTV7"/>
<dbReference type="EMBL" id="JBHUDL010000004">
    <property type="protein sequence ID" value="MFD1632276.1"/>
    <property type="molecule type" value="Genomic_DNA"/>
</dbReference>
<evidence type="ECO:0000313" key="1">
    <source>
        <dbReference type="EMBL" id="MFD1632276.1"/>
    </source>
</evidence>
<comment type="caution">
    <text evidence="1">The sequence shown here is derived from an EMBL/GenBank/DDBJ whole genome shotgun (WGS) entry which is preliminary data.</text>
</comment>
<dbReference type="RefSeq" id="WP_256406423.1">
    <property type="nucleotide sequence ID" value="NZ_CP187151.1"/>
</dbReference>
<protein>
    <submittedName>
        <fullName evidence="1">Uncharacterized protein</fullName>
    </submittedName>
</protein>
<evidence type="ECO:0000313" key="2">
    <source>
        <dbReference type="Proteomes" id="UP001597075"/>
    </source>
</evidence>
<name>A0ABD6CTV7_9EURY</name>
<proteinExistence type="predicted"/>
<gene>
    <name evidence="1" type="ORF">ACFSBJ_00740</name>
</gene>
<accession>A0ABD6CTV7</accession>
<organism evidence="1 2">
    <name type="scientific">Haloplanus ruber</name>
    <dbReference type="NCBI Taxonomy" id="869892"/>
    <lineage>
        <taxon>Archaea</taxon>
        <taxon>Methanobacteriati</taxon>
        <taxon>Methanobacteriota</taxon>
        <taxon>Stenosarchaea group</taxon>
        <taxon>Halobacteria</taxon>
        <taxon>Halobacteriales</taxon>
        <taxon>Haloferacaceae</taxon>
        <taxon>Haloplanus</taxon>
    </lineage>
</organism>
<reference evidence="1 2" key="1">
    <citation type="journal article" date="2019" name="Int. J. Syst. Evol. Microbiol.">
        <title>The Global Catalogue of Microorganisms (GCM) 10K type strain sequencing project: providing services to taxonomists for standard genome sequencing and annotation.</title>
        <authorList>
            <consortium name="The Broad Institute Genomics Platform"/>
            <consortium name="The Broad Institute Genome Sequencing Center for Infectious Disease"/>
            <person name="Wu L."/>
            <person name="Ma J."/>
        </authorList>
    </citation>
    <scope>NUCLEOTIDE SEQUENCE [LARGE SCALE GENOMIC DNA]</scope>
    <source>
        <strain evidence="1 2">CGMCC 1.10594</strain>
    </source>
</reference>
<sequence length="353" mass="37344">MPEVVDPLNIRAELSSAYEQSGDDYVIHGTDTSTVTTESEDQNGFGPEKTGLKIVPSKDLKSVSATLFPGTDSGLTAYILDSSDSVIASKSFSGDSFTIEEPLSAGTSYYVVVDKNGSSYSYSAYGSATSYPYESKYVDITTAYNGDFSPPEYSNKVYSIKSITATKAPDLSGKITGRFSAPTAAPADFSQWEAVQARGVSPGGSTATEAVEFDILDSSDAAVNSARIPASEMADSAFKFRDREASVDASADGQSDFVIPTTGSGGHYGIPILSVVSVSKNGSPVPPENWEFDGAETVSVDTSAVSITSGDSVTISYDLDVFDATLQPRAYLNRADSSEDSPSISHFRYEYVI</sequence>
<keyword evidence="2" id="KW-1185">Reference proteome</keyword>
<dbReference type="Proteomes" id="UP001597075">
    <property type="component" value="Unassembled WGS sequence"/>
</dbReference>